<evidence type="ECO:0000259" key="2">
    <source>
        <dbReference type="PROSITE" id="PS50076"/>
    </source>
</evidence>
<name>A0A1V9YLK0_9STRA</name>
<dbReference type="CDD" id="cd06257">
    <property type="entry name" value="DnaJ"/>
    <property type="match status" value="1"/>
</dbReference>
<organism evidence="3 4">
    <name type="scientific">Thraustotheca clavata</name>
    <dbReference type="NCBI Taxonomy" id="74557"/>
    <lineage>
        <taxon>Eukaryota</taxon>
        <taxon>Sar</taxon>
        <taxon>Stramenopiles</taxon>
        <taxon>Oomycota</taxon>
        <taxon>Saprolegniomycetes</taxon>
        <taxon>Saprolegniales</taxon>
        <taxon>Achlyaceae</taxon>
        <taxon>Thraustotheca</taxon>
    </lineage>
</organism>
<dbReference type="PANTHER" id="PTHR44825:SF1">
    <property type="entry name" value="DNAJ HOMOLOG SUBFAMILY C MEMBER 4"/>
    <property type="match status" value="1"/>
</dbReference>
<protein>
    <recommendedName>
        <fullName evidence="2">J domain-containing protein</fullName>
    </recommendedName>
</protein>
<dbReference type="OrthoDB" id="70802at2759"/>
<dbReference type="SMART" id="SM00271">
    <property type="entry name" value="DnaJ"/>
    <property type="match status" value="1"/>
</dbReference>
<dbReference type="PROSITE" id="PS50076">
    <property type="entry name" value="DNAJ_2"/>
    <property type="match status" value="1"/>
</dbReference>
<feature type="domain" description="J" evidence="2">
    <location>
        <begin position="64"/>
        <end position="134"/>
    </location>
</feature>
<feature type="transmembrane region" description="Helical" evidence="1">
    <location>
        <begin position="27"/>
        <end position="46"/>
    </location>
</feature>
<evidence type="ECO:0000313" key="3">
    <source>
        <dbReference type="EMBL" id="OQR86593.1"/>
    </source>
</evidence>
<dbReference type="STRING" id="74557.A0A1V9YLK0"/>
<dbReference type="InterPro" id="IPR036869">
    <property type="entry name" value="J_dom_sf"/>
</dbReference>
<keyword evidence="4" id="KW-1185">Reference proteome</keyword>
<reference evidence="3 4" key="1">
    <citation type="journal article" date="2014" name="Genome Biol. Evol.">
        <title>The secreted proteins of Achlya hypogyna and Thraustotheca clavata identify the ancestral oomycete secretome and reveal gene acquisitions by horizontal gene transfer.</title>
        <authorList>
            <person name="Misner I."/>
            <person name="Blouin N."/>
            <person name="Leonard G."/>
            <person name="Richards T.A."/>
            <person name="Lane C.E."/>
        </authorList>
    </citation>
    <scope>NUCLEOTIDE SEQUENCE [LARGE SCALE GENOMIC DNA]</scope>
    <source>
        <strain evidence="3 4">ATCC 34112</strain>
    </source>
</reference>
<dbReference type="Pfam" id="PF00226">
    <property type="entry name" value="DnaJ"/>
    <property type="match status" value="1"/>
</dbReference>
<dbReference type="Gene3D" id="1.10.287.110">
    <property type="entry name" value="DnaJ domain"/>
    <property type="match status" value="1"/>
</dbReference>
<dbReference type="AlphaFoldDB" id="A0A1V9YLK0"/>
<accession>A0A1V9YLK0</accession>
<dbReference type="InterPro" id="IPR052763">
    <property type="entry name" value="DnaJ_C4"/>
</dbReference>
<dbReference type="SUPFAM" id="SSF46565">
    <property type="entry name" value="Chaperone J-domain"/>
    <property type="match status" value="1"/>
</dbReference>
<feature type="transmembrane region" description="Helical" evidence="1">
    <location>
        <begin position="154"/>
        <end position="178"/>
    </location>
</feature>
<dbReference type="PANTHER" id="PTHR44825">
    <property type="match status" value="1"/>
</dbReference>
<evidence type="ECO:0000256" key="1">
    <source>
        <dbReference type="SAM" id="Phobius"/>
    </source>
</evidence>
<sequence>MKKDGEMDSKEGGNLKTSYMSNLGRRVAQLGGGLVIVAVVALWQWSVIENGIVSYLYGYRSHATHYEILQVPKEASNGEIASAYRFQSKKYHPDKTKSNSLGVQEIYKQNFYRIAAAYDILSSPQKRQEYNRMLQVTKETPSWNWQWQYWSSDFTLTSCGYVVGVLGIIIIGLEYFVFPLKYKVTTWRTQSTISVQERQVRLQLAREKLQEKYTLQSRPCRKK</sequence>
<dbReference type="EMBL" id="JNBS01003505">
    <property type="protein sequence ID" value="OQR86593.1"/>
    <property type="molecule type" value="Genomic_DNA"/>
</dbReference>
<dbReference type="InterPro" id="IPR001623">
    <property type="entry name" value="DnaJ_domain"/>
</dbReference>
<keyword evidence="1" id="KW-0472">Membrane</keyword>
<dbReference type="PRINTS" id="PR00625">
    <property type="entry name" value="JDOMAIN"/>
</dbReference>
<gene>
    <name evidence="3" type="ORF">THRCLA_10531</name>
</gene>
<proteinExistence type="predicted"/>
<keyword evidence="1" id="KW-0812">Transmembrane</keyword>
<comment type="caution">
    <text evidence="3">The sequence shown here is derived from an EMBL/GenBank/DDBJ whole genome shotgun (WGS) entry which is preliminary data.</text>
</comment>
<keyword evidence="1" id="KW-1133">Transmembrane helix</keyword>
<dbReference type="Proteomes" id="UP000243217">
    <property type="component" value="Unassembled WGS sequence"/>
</dbReference>
<evidence type="ECO:0000313" key="4">
    <source>
        <dbReference type="Proteomes" id="UP000243217"/>
    </source>
</evidence>